<dbReference type="Proteomes" id="UP000265631">
    <property type="component" value="Unassembled WGS sequence"/>
</dbReference>
<evidence type="ECO:0000313" key="2">
    <source>
        <dbReference type="EMBL" id="RFN48871.1"/>
    </source>
</evidence>
<gene>
    <name evidence="2" type="ORF">FIE12Z_6926</name>
</gene>
<evidence type="ECO:0000256" key="1">
    <source>
        <dbReference type="SAM" id="MobiDB-lite"/>
    </source>
</evidence>
<accession>A0A395MLR8</accession>
<feature type="region of interest" description="Disordered" evidence="1">
    <location>
        <begin position="156"/>
        <end position="178"/>
    </location>
</feature>
<proteinExistence type="predicted"/>
<dbReference type="PANTHER" id="PTHR34997:SF1">
    <property type="entry name" value="PEPTIDOGLYCAN-BINDING LYSIN DOMAIN"/>
    <property type="match status" value="1"/>
</dbReference>
<dbReference type="GO" id="GO:0008061">
    <property type="term" value="F:chitin binding"/>
    <property type="evidence" value="ECO:0007669"/>
    <property type="project" value="InterPro"/>
</dbReference>
<dbReference type="AlphaFoldDB" id="A0A395MLR8"/>
<feature type="compositionally biased region" description="Acidic residues" evidence="1">
    <location>
        <begin position="163"/>
        <end position="178"/>
    </location>
</feature>
<reference evidence="2 3" key="1">
    <citation type="journal article" date="2018" name="PLoS Pathog.">
        <title>Evolution of structural diversity of trichothecenes, a family of toxins produced by plant pathogenic and entomopathogenic fungi.</title>
        <authorList>
            <person name="Proctor R.H."/>
            <person name="McCormick S.P."/>
            <person name="Kim H.S."/>
            <person name="Cardoza R.E."/>
            <person name="Stanley A.M."/>
            <person name="Lindo L."/>
            <person name="Kelly A."/>
            <person name="Brown D.W."/>
            <person name="Lee T."/>
            <person name="Vaughan M.M."/>
            <person name="Alexander N.J."/>
            <person name="Busman M."/>
            <person name="Gutierrez S."/>
        </authorList>
    </citation>
    <scope>NUCLEOTIDE SEQUENCE [LARGE SCALE GENOMIC DNA]</scope>
    <source>
        <strain evidence="2 3">NRRL 13405</strain>
    </source>
</reference>
<comment type="caution">
    <text evidence="2">The sequence shown here is derived from an EMBL/GenBank/DDBJ whole genome shotgun (WGS) entry which is preliminary data.</text>
</comment>
<name>A0A395MLR8_9HYPO</name>
<dbReference type="EMBL" id="PXXK01000193">
    <property type="protein sequence ID" value="RFN48871.1"/>
    <property type="molecule type" value="Genomic_DNA"/>
</dbReference>
<keyword evidence="3" id="KW-1185">Reference proteome</keyword>
<sequence length="178" mass="20071">MANCYTLSILYTIDFKDFILWNPSLADTSTTEEDRNETDAASITDTVAYTHDFTNSCTISSNRLYCVGLSSAATYEATSAKTGIATPTPRAAREIANCTMWFDHYYEARCEDLMLTYDLYFDEFYEMNPSVEADCSGLVLGMNYCRSTYPGGREVGIPGWHSDDDDDDEIDPETYQEL</sequence>
<protein>
    <submittedName>
        <fullName evidence="2">Peptidoglycan-binding lysin domain</fullName>
    </submittedName>
</protein>
<evidence type="ECO:0000313" key="3">
    <source>
        <dbReference type="Proteomes" id="UP000265631"/>
    </source>
</evidence>
<dbReference type="InterPro" id="IPR052210">
    <property type="entry name" value="LysM1-like"/>
</dbReference>
<dbReference type="PANTHER" id="PTHR34997">
    <property type="entry name" value="AM15"/>
    <property type="match status" value="1"/>
</dbReference>
<organism evidence="2 3">
    <name type="scientific">Fusarium flagelliforme</name>
    <dbReference type="NCBI Taxonomy" id="2675880"/>
    <lineage>
        <taxon>Eukaryota</taxon>
        <taxon>Fungi</taxon>
        <taxon>Dikarya</taxon>
        <taxon>Ascomycota</taxon>
        <taxon>Pezizomycotina</taxon>
        <taxon>Sordariomycetes</taxon>
        <taxon>Hypocreomycetidae</taxon>
        <taxon>Hypocreales</taxon>
        <taxon>Nectriaceae</taxon>
        <taxon>Fusarium</taxon>
        <taxon>Fusarium incarnatum-equiseti species complex</taxon>
    </lineage>
</organism>
<dbReference type="STRING" id="2594813.A0A395MLR8"/>